<accession>A0ABN4MGJ3</accession>
<dbReference type="Proteomes" id="UP000074914">
    <property type="component" value="Chromosome"/>
</dbReference>
<name>A0ABN4MGJ3_9BURK</name>
<gene>
    <name evidence="1" type="ORF">CPter291_5055</name>
</gene>
<reference evidence="1 2" key="1">
    <citation type="submission" date="2015-11" db="EMBL/GenBank/DDBJ databases">
        <title>Exploring the genomic traits of fungus-feeding bacterial genus Collimonas.</title>
        <authorList>
            <person name="Song C."/>
            <person name="Schmidt R."/>
            <person name="de Jager V."/>
            <person name="Krzyzanowska D."/>
            <person name="Jongedijk E."/>
            <person name="Cankar K."/>
            <person name="Beekwilder J."/>
            <person name="van Veen A."/>
            <person name="de Boer W."/>
            <person name="van Veen J.A."/>
            <person name="Garbeva P."/>
        </authorList>
    </citation>
    <scope>NUCLEOTIDE SEQUENCE [LARGE SCALE GENOMIC DNA]</scope>
    <source>
        <strain evidence="1 2">Ter291</strain>
    </source>
</reference>
<proteinExistence type="predicted"/>
<organism evidence="1 2">
    <name type="scientific">Collimonas pratensis</name>
    <dbReference type="NCBI Taxonomy" id="279113"/>
    <lineage>
        <taxon>Bacteria</taxon>
        <taxon>Pseudomonadati</taxon>
        <taxon>Pseudomonadota</taxon>
        <taxon>Betaproteobacteria</taxon>
        <taxon>Burkholderiales</taxon>
        <taxon>Oxalobacteraceae</taxon>
        <taxon>Collimonas</taxon>
    </lineage>
</organism>
<sequence length="46" mass="5360">MHDRIPEKVEKPILAQRRRAGYAKKVCSVCRNRRYSPAAATDDFVR</sequence>
<evidence type="ECO:0000313" key="1">
    <source>
        <dbReference type="EMBL" id="AMP17268.1"/>
    </source>
</evidence>
<evidence type="ECO:0000313" key="2">
    <source>
        <dbReference type="Proteomes" id="UP000074914"/>
    </source>
</evidence>
<dbReference type="EMBL" id="CP013236">
    <property type="protein sequence ID" value="AMP17268.1"/>
    <property type="molecule type" value="Genomic_DNA"/>
</dbReference>
<protein>
    <submittedName>
        <fullName evidence="1">Uncharacterized protein</fullName>
    </submittedName>
</protein>
<keyword evidence="2" id="KW-1185">Reference proteome</keyword>